<gene>
    <name evidence="2" type="ORF">ANTHELSMS3_03692</name>
</gene>
<dbReference type="RefSeq" id="WP_094036116.1">
    <property type="nucleotide sequence ID" value="NZ_CP022540.1"/>
</dbReference>
<dbReference type="InterPro" id="IPR028992">
    <property type="entry name" value="Hedgehog/Intein_dom"/>
</dbReference>
<dbReference type="SUPFAM" id="SSF51294">
    <property type="entry name" value="Hedgehog/intein (Hint) domain"/>
    <property type="match status" value="1"/>
</dbReference>
<evidence type="ECO:0000313" key="3">
    <source>
        <dbReference type="Proteomes" id="UP000203589"/>
    </source>
</evidence>
<dbReference type="AlphaFoldDB" id="A0A222E7X9"/>
<dbReference type="Proteomes" id="UP000203589">
    <property type="component" value="Chromosome"/>
</dbReference>
<dbReference type="CDD" id="cd00081">
    <property type="entry name" value="Hint"/>
    <property type="match status" value="1"/>
</dbReference>
<dbReference type="Pfam" id="PF13403">
    <property type="entry name" value="Hint_2"/>
    <property type="match status" value="1"/>
</dbReference>
<sequence>MSSIDLSDVYQFDGGLLSLSLGGSTTTLLSDLSAQSPAVVVDANDSFEQTDDGVTTFNGDTIDYVGNGTASLLGIIDPQDFVMFNASGSTYLWFPNGTPVGAGVSMTFELDDAGAYAYCFAADTLIAGPDGERKVQDLTIGDTILTADGKETAVKWIGRQTLNKMFGEASKQMVRISAGALGSGLPHSDLTLTADHGLSLDGYLVNASALVNGTTVSFVPTSELEMQFTVYHIETEGHQEILANGAAAETFIDYAERKKFDNYDEFVELIGAEHVIAEMDKPRVSARRMLPPELKARLDLDYADVELSACA</sequence>
<dbReference type="KEGG" id="aht:ANTHELSMS3_03692"/>
<dbReference type="Gene3D" id="2.170.16.10">
    <property type="entry name" value="Hedgehog/Intein (Hint) domain"/>
    <property type="match status" value="1"/>
</dbReference>
<protein>
    <submittedName>
        <fullName evidence="2">Hint domain protein</fullName>
    </submittedName>
</protein>
<evidence type="ECO:0000259" key="1">
    <source>
        <dbReference type="Pfam" id="PF13403"/>
    </source>
</evidence>
<reference evidence="2 3" key="1">
    <citation type="submission" date="2017-07" db="EMBL/GenBank/DDBJ databases">
        <title>Genome Sequence of Antarctobacter heliothermus Strain SMS3 Isolated from a culture of the Diatom Skeletonema marinoi.</title>
        <authorList>
            <person name="Topel M."/>
            <person name="Pinder M.I.M."/>
            <person name="Johansson O.N."/>
            <person name="Kourtchenko O."/>
            <person name="Godhe A."/>
            <person name="Clarke A.K."/>
        </authorList>
    </citation>
    <scope>NUCLEOTIDE SEQUENCE [LARGE SCALE GENOMIC DNA]</scope>
    <source>
        <strain evidence="2 3">SMS3</strain>
    </source>
</reference>
<keyword evidence="3" id="KW-1185">Reference proteome</keyword>
<dbReference type="OrthoDB" id="6305173at2"/>
<feature type="domain" description="Hedgehog/Intein (Hint)" evidence="1">
    <location>
        <begin position="119"/>
        <end position="253"/>
    </location>
</feature>
<dbReference type="EMBL" id="CP022540">
    <property type="protein sequence ID" value="ASP22314.1"/>
    <property type="molecule type" value="Genomic_DNA"/>
</dbReference>
<evidence type="ECO:0000313" key="2">
    <source>
        <dbReference type="EMBL" id="ASP22314.1"/>
    </source>
</evidence>
<accession>A0A222E7X9</accession>
<organism evidence="2 3">
    <name type="scientific">Antarctobacter heliothermus</name>
    <dbReference type="NCBI Taxonomy" id="74033"/>
    <lineage>
        <taxon>Bacteria</taxon>
        <taxon>Pseudomonadati</taxon>
        <taxon>Pseudomonadota</taxon>
        <taxon>Alphaproteobacteria</taxon>
        <taxon>Rhodobacterales</taxon>
        <taxon>Roseobacteraceae</taxon>
        <taxon>Antarctobacter</taxon>
    </lineage>
</organism>
<proteinExistence type="predicted"/>
<dbReference type="InterPro" id="IPR036844">
    <property type="entry name" value="Hint_dom_sf"/>
</dbReference>
<name>A0A222E7X9_9RHOB</name>